<dbReference type="PROSITE" id="PS00061">
    <property type="entry name" value="ADH_SHORT"/>
    <property type="match status" value="1"/>
</dbReference>
<gene>
    <name evidence="4" type="ORF">AS859_00030</name>
</gene>
<dbReference type="PRINTS" id="PR00081">
    <property type="entry name" value="GDHRDH"/>
</dbReference>
<evidence type="ECO:0008006" key="6">
    <source>
        <dbReference type="Google" id="ProtNLM"/>
    </source>
</evidence>
<evidence type="ECO:0000256" key="1">
    <source>
        <dbReference type="ARBA" id="ARBA00006484"/>
    </source>
</evidence>
<reference evidence="4 5" key="1">
    <citation type="submission" date="2017-04" db="EMBL/GenBank/DDBJ databases">
        <title>Accumulation and expression of multiple antibiotic resistance genes in Arcobacter cryaerophilus that thrives in sewage.</title>
        <authorList>
            <person name="Millar J.A."/>
            <person name="Raghavan R."/>
        </authorList>
    </citation>
    <scope>NUCLEOTIDE SEQUENCE [LARGE SCALE GENOMIC DNA]</scope>
    <source>
        <strain evidence="4 5">AZT-1</strain>
    </source>
</reference>
<dbReference type="SUPFAM" id="SSF51735">
    <property type="entry name" value="NAD(P)-binding Rossmann-fold domains"/>
    <property type="match status" value="1"/>
</dbReference>
<evidence type="ECO:0000313" key="5">
    <source>
        <dbReference type="Proteomes" id="UP000192599"/>
    </source>
</evidence>
<accession>A0A1V9VEI7</accession>
<organism evidence="4 5">
    <name type="scientific">Aliarcobacter cryaerophilus</name>
    <dbReference type="NCBI Taxonomy" id="28198"/>
    <lineage>
        <taxon>Bacteria</taxon>
        <taxon>Pseudomonadati</taxon>
        <taxon>Campylobacterota</taxon>
        <taxon>Epsilonproteobacteria</taxon>
        <taxon>Campylobacterales</taxon>
        <taxon>Arcobacteraceae</taxon>
        <taxon>Aliarcobacter</taxon>
    </lineage>
</organism>
<dbReference type="InterPro" id="IPR036291">
    <property type="entry name" value="NAD(P)-bd_dom_sf"/>
</dbReference>
<comment type="caution">
    <text evidence="4">The sequence shown here is derived from an EMBL/GenBank/DDBJ whole genome shotgun (WGS) entry which is preliminary data.</text>
</comment>
<evidence type="ECO:0000256" key="3">
    <source>
        <dbReference type="RuleBase" id="RU000363"/>
    </source>
</evidence>
<name>A0A1V9VEI7_9BACT</name>
<dbReference type="Proteomes" id="UP000192599">
    <property type="component" value="Unassembled WGS sequence"/>
</dbReference>
<protein>
    <recommendedName>
        <fullName evidence="6">Short-chain dehydrogenase</fullName>
    </recommendedName>
</protein>
<dbReference type="InterPro" id="IPR002347">
    <property type="entry name" value="SDR_fam"/>
</dbReference>
<sequence length="235" mass="26473">MCFENKVVFITGANGGLAKSFIEALLKENAKKIYCTARDLEKLAELKKLSSKIEIFNLDITKKDELEDIASKIENIDYLINNAGVNSLKRVFDDSKIDFEVNLFGTLNSCQILSKKLNKNGSIVNITSILALINLPIMGLYCASKSALHSLTQAFRAELQKENIKVYEVLPGPIDTNMTKGQDMPKSSTSYIVSNIIDGIKNEEFEIYPDDFSKMVKRRLKDDKENLEKEFLNSL</sequence>
<dbReference type="PANTHER" id="PTHR44169:SF6">
    <property type="entry name" value="NADPH-DEPENDENT 1-ACYLDIHYDROXYACETONE PHOSPHATE REDUCTASE"/>
    <property type="match status" value="1"/>
</dbReference>
<keyword evidence="2" id="KW-0560">Oxidoreductase</keyword>
<dbReference type="InterPro" id="IPR020904">
    <property type="entry name" value="Sc_DH/Rdtase_CS"/>
</dbReference>
<evidence type="ECO:0000256" key="2">
    <source>
        <dbReference type="ARBA" id="ARBA00023002"/>
    </source>
</evidence>
<comment type="similarity">
    <text evidence="1 3">Belongs to the short-chain dehydrogenases/reductases (SDR) family.</text>
</comment>
<dbReference type="AlphaFoldDB" id="A0A1V9VEI7"/>
<dbReference type="PRINTS" id="PR00080">
    <property type="entry name" value="SDRFAMILY"/>
</dbReference>
<dbReference type="Gene3D" id="3.40.50.720">
    <property type="entry name" value="NAD(P)-binding Rossmann-like Domain"/>
    <property type="match status" value="1"/>
</dbReference>
<dbReference type="GO" id="GO:0016491">
    <property type="term" value="F:oxidoreductase activity"/>
    <property type="evidence" value="ECO:0007669"/>
    <property type="project" value="UniProtKB-KW"/>
</dbReference>
<dbReference type="PANTHER" id="PTHR44169">
    <property type="entry name" value="NADPH-DEPENDENT 1-ACYLDIHYDROXYACETONE PHOSPHATE REDUCTASE"/>
    <property type="match status" value="1"/>
</dbReference>
<evidence type="ECO:0000313" key="4">
    <source>
        <dbReference type="EMBL" id="OQR42339.1"/>
    </source>
</evidence>
<dbReference type="EMBL" id="LNTC01000001">
    <property type="protein sequence ID" value="OQR42339.1"/>
    <property type="molecule type" value="Genomic_DNA"/>
</dbReference>
<proteinExistence type="inferred from homology"/>
<dbReference type="Pfam" id="PF00106">
    <property type="entry name" value="adh_short"/>
    <property type="match status" value="1"/>
</dbReference>